<name>A0A6N7L5K6_9ACTN</name>
<keyword evidence="2" id="KW-0472">Membrane</keyword>
<feature type="compositionally biased region" description="Polar residues" evidence="1">
    <location>
        <begin position="1"/>
        <end position="18"/>
    </location>
</feature>
<feature type="transmembrane region" description="Helical" evidence="2">
    <location>
        <begin position="34"/>
        <end position="55"/>
    </location>
</feature>
<evidence type="ECO:0000256" key="1">
    <source>
        <dbReference type="SAM" id="MobiDB-lite"/>
    </source>
</evidence>
<dbReference type="InterPro" id="IPR013974">
    <property type="entry name" value="SAF"/>
</dbReference>
<dbReference type="OrthoDB" id="3522397at2"/>
<organism evidence="4 5">
    <name type="scientific">Streptomyces kaniharaensis</name>
    <dbReference type="NCBI Taxonomy" id="212423"/>
    <lineage>
        <taxon>Bacteria</taxon>
        <taxon>Bacillati</taxon>
        <taxon>Actinomycetota</taxon>
        <taxon>Actinomycetes</taxon>
        <taxon>Kitasatosporales</taxon>
        <taxon>Streptomycetaceae</taxon>
        <taxon>Streptomyces</taxon>
    </lineage>
</organism>
<accession>A0A6N7L5K6</accession>
<keyword evidence="2" id="KW-1133">Transmembrane helix</keyword>
<feature type="domain" description="SAF" evidence="3">
    <location>
        <begin position="61"/>
        <end position="124"/>
    </location>
</feature>
<comment type="caution">
    <text evidence="4">The sequence shown here is derived from an EMBL/GenBank/DDBJ whole genome shotgun (WGS) entry which is preliminary data.</text>
</comment>
<keyword evidence="4" id="KW-0282">Flagellum</keyword>
<dbReference type="EMBL" id="WBOF01000004">
    <property type="protein sequence ID" value="MQS17283.1"/>
    <property type="molecule type" value="Genomic_DNA"/>
</dbReference>
<keyword evidence="4" id="KW-0969">Cilium</keyword>
<gene>
    <name evidence="4" type="ORF">F7Q99_35175</name>
</gene>
<dbReference type="CDD" id="cd11614">
    <property type="entry name" value="SAF_CpaB_FlgA_like"/>
    <property type="match status" value="1"/>
</dbReference>
<proteinExistence type="predicted"/>
<dbReference type="SMART" id="SM00858">
    <property type="entry name" value="SAF"/>
    <property type="match status" value="1"/>
</dbReference>
<evidence type="ECO:0000313" key="4">
    <source>
        <dbReference type="EMBL" id="MQS17283.1"/>
    </source>
</evidence>
<evidence type="ECO:0000259" key="3">
    <source>
        <dbReference type="SMART" id="SM00858"/>
    </source>
</evidence>
<dbReference type="RefSeq" id="WP_153469895.1">
    <property type="nucleotide sequence ID" value="NZ_WBOF01000004.1"/>
</dbReference>
<keyword evidence="2" id="KW-0812">Transmembrane</keyword>
<evidence type="ECO:0000313" key="5">
    <source>
        <dbReference type="Proteomes" id="UP000450000"/>
    </source>
</evidence>
<dbReference type="Pfam" id="PF08666">
    <property type="entry name" value="SAF"/>
    <property type="match status" value="1"/>
</dbReference>
<reference evidence="4 5" key="1">
    <citation type="submission" date="2019-09" db="EMBL/GenBank/DDBJ databases">
        <title>Genome Sequences of Streptomyces kaniharaensis ATCC 21070.</title>
        <authorList>
            <person name="Zhu W."/>
            <person name="De Crecy-Lagard V."/>
            <person name="Richards N.G."/>
        </authorList>
    </citation>
    <scope>NUCLEOTIDE SEQUENCE [LARGE SCALE GENOMIC DNA]</scope>
    <source>
        <strain evidence="4 5">SF-557</strain>
    </source>
</reference>
<dbReference type="AlphaFoldDB" id="A0A6N7L5K6"/>
<sequence length="230" mass="23556">MSTTTGPAPETTDQQTPAPKSIVRQPVVRRRRPGFIAMAVALIAVGVGANAWLYMSTGNREPVVAIAHDVPMGAQLTADDLVEARIATDPVLTPVPASQLKKMIGKRTTVGLTKGSLLTTQSVTDQPLIKQGQSLVGVSLSPAQIPASQLSPGQKVNVIHTPKNNAAAATDGASGSNKNTTVQAVVIEVGKADNSGDRVVDLAANTLDGATLAQWSANGEASLVVVPSGS</sequence>
<feature type="region of interest" description="Disordered" evidence="1">
    <location>
        <begin position="1"/>
        <end position="23"/>
    </location>
</feature>
<dbReference type="Proteomes" id="UP000450000">
    <property type="component" value="Unassembled WGS sequence"/>
</dbReference>
<keyword evidence="5" id="KW-1185">Reference proteome</keyword>
<evidence type="ECO:0000256" key="2">
    <source>
        <dbReference type="SAM" id="Phobius"/>
    </source>
</evidence>
<keyword evidence="4" id="KW-0966">Cell projection</keyword>
<protein>
    <submittedName>
        <fullName evidence="4">Flagellar biosynthesis protein FlgA</fullName>
    </submittedName>
</protein>